<dbReference type="OrthoDB" id="4712280at2"/>
<dbReference type="RefSeq" id="WP_083132683.1">
    <property type="nucleotide sequence ID" value="NZ_AP022607.1"/>
</dbReference>
<name>A0A7I7WBZ2_9MYCO</name>
<sequence>MPWYPGSDGISTGFWDGQGWLASLTADHLILAGRPIPLDDIVEVAYWNHTIVAVPGPTNNHTGGIYVYRGFSVTDVTGQTSALDLDNPTRTNVPENEVAWQGLAGISQRFIEPRIAQRILATLRAGQEYSIKDGRCFLTLSRDGFTARFLRTKTYPWSGFDGVEINPVFNNLTVLSGKHGQARVWARSAPNRKTHIVTGLETTTPNAVVLSTLMPMCAAAFGVRVV</sequence>
<organism evidence="2 3">
    <name type="scientific">Mycobacterium branderi</name>
    <dbReference type="NCBI Taxonomy" id="43348"/>
    <lineage>
        <taxon>Bacteria</taxon>
        <taxon>Bacillati</taxon>
        <taxon>Actinomycetota</taxon>
        <taxon>Actinomycetes</taxon>
        <taxon>Mycobacteriales</taxon>
        <taxon>Mycobacteriaceae</taxon>
        <taxon>Mycobacterium</taxon>
    </lineage>
</organism>
<evidence type="ECO:0000313" key="4">
    <source>
        <dbReference type="Proteomes" id="UP000467379"/>
    </source>
</evidence>
<dbReference type="EMBL" id="AP022607">
    <property type="protein sequence ID" value="BBZ15109.1"/>
    <property type="molecule type" value="Genomic_DNA"/>
</dbReference>
<reference evidence="1" key="3">
    <citation type="submission" date="2020-02" db="EMBL/GenBank/DDBJ databases">
        <authorList>
            <person name="Matsumoto Y."/>
            <person name="Motooka D."/>
            <person name="Nakamura S."/>
        </authorList>
    </citation>
    <scope>NUCLEOTIDE SEQUENCE</scope>
    <source>
        <strain evidence="1">JCM 12687</strain>
        <plasmid evidence="1">pJCM12687</plasmid>
    </source>
</reference>
<accession>A0A7I7WBZ2</accession>
<dbReference type="AlphaFoldDB" id="A0A7I7WBZ2"/>
<keyword evidence="1" id="KW-0614">Plasmid</keyword>
<geneLocation type="plasmid" evidence="1 4">
    <name>pJCM12687</name>
</geneLocation>
<reference evidence="1 4" key="2">
    <citation type="journal article" date="2019" name="Emerg. Microbes Infect.">
        <title>Comprehensive subspecies identification of 175 nontuberculous mycobacteria species based on 7547 genomic profiles.</title>
        <authorList>
            <person name="Matsumoto Y."/>
            <person name="Kinjo T."/>
            <person name="Motooka D."/>
            <person name="Nabeya D."/>
            <person name="Jung N."/>
            <person name="Uechi K."/>
            <person name="Horii T."/>
            <person name="Iida T."/>
            <person name="Fujita J."/>
            <person name="Nakamura S."/>
        </authorList>
    </citation>
    <scope>NUCLEOTIDE SEQUENCE [LARGE SCALE GENOMIC DNA]</scope>
    <source>
        <strain evidence="1 4">JCM 12687</strain>
        <plasmid evidence="1">pJCM12687</plasmid>
    </source>
</reference>
<dbReference type="Proteomes" id="UP000467379">
    <property type="component" value="Plasmid pJCM12687"/>
</dbReference>
<keyword evidence="4" id="KW-1185">Reference proteome</keyword>
<proteinExistence type="predicted"/>
<evidence type="ECO:0000313" key="2">
    <source>
        <dbReference type="EMBL" id="ORA35415.1"/>
    </source>
</evidence>
<dbReference type="Proteomes" id="UP000192441">
    <property type="component" value="Unassembled WGS sequence"/>
</dbReference>
<gene>
    <name evidence="2" type="ORF">BST20_17600</name>
    <name evidence="1" type="ORF">MBRA_53040</name>
</gene>
<dbReference type="EMBL" id="MVHM01000012">
    <property type="protein sequence ID" value="ORA35415.1"/>
    <property type="molecule type" value="Genomic_DNA"/>
</dbReference>
<protein>
    <recommendedName>
        <fullName evidence="5">DUF2510 domain-containing protein</fullName>
    </recommendedName>
</protein>
<evidence type="ECO:0000313" key="3">
    <source>
        <dbReference type="Proteomes" id="UP000192441"/>
    </source>
</evidence>
<reference evidence="2 3" key="1">
    <citation type="submission" date="2016-12" db="EMBL/GenBank/DDBJ databases">
        <title>The new phylogeny of genus Mycobacterium.</title>
        <authorList>
            <person name="Tortoli E."/>
            <person name="Trovato A."/>
            <person name="Cirillo D.M."/>
        </authorList>
    </citation>
    <scope>NUCLEOTIDE SEQUENCE [LARGE SCALE GENOMIC DNA]</scope>
    <source>
        <strain evidence="2 3">DSM 44624</strain>
    </source>
</reference>
<evidence type="ECO:0008006" key="5">
    <source>
        <dbReference type="Google" id="ProtNLM"/>
    </source>
</evidence>
<evidence type="ECO:0000313" key="1">
    <source>
        <dbReference type="EMBL" id="BBZ15109.1"/>
    </source>
</evidence>